<dbReference type="RefSeq" id="WP_130020168.1">
    <property type="nucleotide sequence ID" value="NZ_SEWF01000007.1"/>
</dbReference>
<accession>A0A4Q5M3L9</accession>
<evidence type="ECO:0000313" key="3">
    <source>
        <dbReference type="Proteomes" id="UP000293162"/>
    </source>
</evidence>
<organism evidence="2 3">
    <name type="scientific">Emticicia agri</name>
    <dbReference type="NCBI Taxonomy" id="2492393"/>
    <lineage>
        <taxon>Bacteria</taxon>
        <taxon>Pseudomonadati</taxon>
        <taxon>Bacteroidota</taxon>
        <taxon>Cytophagia</taxon>
        <taxon>Cytophagales</taxon>
        <taxon>Leadbetterellaceae</taxon>
        <taxon>Emticicia</taxon>
    </lineage>
</organism>
<dbReference type="OrthoDB" id="871494at2"/>
<protein>
    <submittedName>
        <fullName evidence="2">Uncharacterized protein</fullName>
    </submittedName>
</protein>
<reference evidence="2 3" key="1">
    <citation type="submission" date="2019-02" db="EMBL/GenBank/DDBJ databases">
        <title>Bacterial novel species Emticicia sp. 17J42-9 isolated from soil.</title>
        <authorList>
            <person name="Jung H.-Y."/>
        </authorList>
    </citation>
    <scope>NUCLEOTIDE SEQUENCE [LARGE SCALE GENOMIC DNA]</scope>
    <source>
        <strain evidence="2 3">17J42-9</strain>
    </source>
</reference>
<dbReference type="Proteomes" id="UP000293162">
    <property type="component" value="Unassembled WGS sequence"/>
</dbReference>
<keyword evidence="1" id="KW-0472">Membrane</keyword>
<dbReference type="AlphaFoldDB" id="A0A4Q5M3L9"/>
<comment type="caution">
    <text evidence="2">The sequence shown here is derived from an EMBL/GenBank/DDBJ whole genome shotgun (WGS) entry which is preliminary data.</text>
</comment>
<evidence type="ECO:0000256" key="1">
    <source>
        <dbReference type="SAM" id="Phobius"/>
    </source>
</evidence>
<keyword evidence="1" id="KW-1133">Transmembrane helix</keyword>
<keyword evidence="3" id="KW-1185">Reference proteome</keyword>
<proteinExistence type="predicted"/>
<evidence type="ECO:0000313" key="2">
    <source>
        <dbReference type="EMBL" id="RYU96493.1"/>
    </source>
</evidence>
<sequence>MRTFLKVICSFFLLLLLFMLIHLSVKLYDQPELIIDNNHVLNQDVIKQLHFLKNEIHQGKADELQQIFPEGFIFFHVIYGLTWCELIDKTDKRSQLAKEAIEEIDWAIKQVNSAKGKKTFRKNLSLEYGAFYQGWTTLLSGKKLSLIDSSQRRSIDIENFSLKCEKIAHAFEAKGFSYLRSYSSGTWQADNIICLASLALHDRLFAPKYQEVINKCVTYIKTDLDRNTGLIPHSTDEKYPRGSSQSLINVFLPEIDSVLAEQQYVKFKAHFLDRRLGLVAIREFPKGHVGAGDIDSGPIIWDVGGVASIVGIKAMAIHKDFAIVRSLRNNIEGLSYPISGKQQKKYFFGTFPMADAFIAWANVTVIDEKQSQAEANHKKVFLLIAFSISALIVLIFYVFWKRKKN</sequence>
<feature type="transmembrane region" description="Helical" evidence="1">
    <location>
        <begin position="380"/>
        <end position="400"/>
    </location>
</feature>
<dbReference type="EMBL" id="SEWF01000007">
    <property type="protein sequence ID" value="RYU96493.1"/>
    <property type="molecule type" value="Genomic_DNA"/>
</dbReference>
<name>A0A4Q5M3L9_9BACT</name>
<gene>
    <name evidence="2" type="ORF">EWM59_06680</name>
</gene>
<keyword evidence="1" id="KW-0812">Transmembrane</keyword>